<dbReference type="OrthoDB" id="2960209at2759"/>
<comment type="caution">
    <text evidence="3">The sequence shown here is derived from an EMBL/GenBank/DDBJ whole genome shotgun (WGS) entry which is preliminary data.</text>
</comment>
<keyword evidence="4" id="KW-1185">Reference proteome</keyword>
<organism evidence="3 4">
    <name type="scientific">Naganishia liquefaciens</name>
    <dbReference type="NCBI Taxonomy" id="104408"/>
    <lineage>
        <taxon>Eukaryota</taxon>
        <taxon>Fungi</taxon>
        <taxon>Dikarya</taxon>
        <taxon>Basidiomycota</taxon>
        <taxon>Agaricomycotina</taxon>
        <taxon>Tremellomycetes</taxon>
        <taxon>Filobasidiales</taxon>
        <taxon>Filobasidiaceae</taxon>
        <taxon>Naganishia</taxon>
    </lineage>
</organism>
<reference evidence="3" key="1">
    <citation type="submission" date="2020-07" db="EMBL/GenBank/DDBJ databases">
        <title>Draft Genome Sequence of a Deep-Sea Yeast, Naganishia (Cryptococcus) liquefaciens strain N6.</title>
        <authorList>
            <person name="Han Y.W."/>
            <person name="Kajitani R."/>
            <person name="Morimoto H."/>
            <person name="Parhat M."/>
            <person name="Tsubouchi H."/>
            <person name="Bakenova O."/>
            <person name="Ogata M."/>
            <person name="Argunhan B."/>
            <person name="Aoki R."/>
            <person name="Kajiwara S."/>
            <person name="Itoh T."/>
            <person name="Iwasaki H."/>
        </authorList>
    </citation>
    <scope>NUCLEOTIDE SEQUENCE</scope>
    <source>
        <strain evidence="3">N6</strain>
    </source>
</reference>
<dbReference type="EMBL" id="BLZA01000030">
    <property type="protein sequence ID" value="GHJ88599.1"/>
    <property type="molecule type" value="Genomic_DNA"/>
</dbReference>
<feature type="compositionally biased region" description="Basic and acidic residues" evidence="2">
    <location>
        <begin position="110"/>
        <end position="122"/>
    </location>
</feature>
<dbReference type="Proteomes" id="UP000620104">
    <property type="component" value="Unassembled WGS sequence"/>
</dbReference>
<name>A0A8H3YGC8_9TREE</name>
<evidence type="ECO:0000256" key="1">
    <source>
        <dbReference type="SAM" id="Coils"/>
    </source>
</evidence>
<evidence type="ECO:0000313" key="3">
    <source>
        <dbReference type="EMBL" id="GHJ88599.1"/>
    </source>
</evidence>
<feature type="coiled-coil region" evidence="1">
    <location>
        <begin position="207"/>
        <end position="234"/>
    </location>
</feature>
<feature type="region of interest" description="Disordered" evidence="2">
    <location>
        <begin position="155"/>
        <end position="174"/>
    </location>
</feature>
<protein>
    <submittedName>
        <fullName evidence="3">Uncharacterized protein</fullName>
    </submittedName>
</protein>
<proteinExistence type="predicted"/>
<accession>A0A8H3YGC8</accession>
<sequence length="234" mass="26411">MYPGFHLHHPGYAPIPPTPPPVGPAAFSEATANAAGTAARQHNVYVHGLDGFGYRRWPRRGPSRLKWFILGGLATFAYFKHRQQQSRFATAEDCDPRQYLWNCKRRREDLPSPSDHAVEHRAAAQASPTQQDGPTEIPREREWQSRWHKRWHAHDRAPKVEPPMNNSAPADIPNPADALLTYDNAALRDPASGQAPTQRERMEAEAIAFAEEKIDSLMDLLEGLRSKLNETSKK</sequence>
<keyword evidence="1" id="KW-0175">Coiled coil</keyword>
<evidence type="ECO:0000313" key="4">
    <source>
        <dbReference type="Proteomes" id="UP000620104"/>
    </source>
</evidence>
<feature type="region of interest" description="Disordered" evidence="2">
    <location>
        <begin position="110"/>
        <end position="142"/>
    </location>
</feature>
<gene>
    <name evidence="3" type="ORF">NliqN6_5001</name>
</gene>
<dbReference type="AlphaFoldDB" id="A0A8H3YGC8"/>
<evidence type="ECO:0000256" key="2">
    <source>
        <dbReference type="SAM" id="MobiDB-lite"/>
    </source>
</evidence>